<keyword evidence="1" id="KW-0472">Membrane</keyword>
<dbReference type="EMBL" id="JAPFFF010000004">
    <property type="protein sequence ID" value="KAK8891569.1"/>
    <property type="molecule type" value="Genomic_DNA"/>
</dbReference>
<reference evidence="2 3" key="1">
    <citation type="submission" date="2024-04" db="EMBL/GenBank/DDBJ databases">
        <title>Tritrichomonas musculus Genome.</title>
        <authorList>
            <person name="Alves-Ferreira E."/>
            <person name="Grigg M."/>
            <person name="Lorenzi H."/>
            <person name="Galac M."/>
        </authorList>
    </citation>
    <scope>NUCLEOTIDE SEQUENCE [LARGE SCALE GENOMIC DNA]</scope>
    <source>
        <strain evidence="2 3">EAF2021</strain>
    </source>
</reference>
<evidence type="ECO:0000313" key="3">
    <source>
        <dbReference type="Proteomes" id="UP001470230"/>
    </source>
</evidence>
<organism evidence="2 3">
    <name type="scientific">Tritrichomonas musculus</name>
    <dbReference type="NCBI Taxonomy" id="1915356"/>
    <lineage>
        <taxon>Eukaryota</taxon>
        <taxon>Metamonada</taxon>
        <taxon>Parabasalia</taxon>
        <taxon>Tritrichomonadida</taxon>
        <taxon>Tritrichomonadidae</taxon>
        <taxon>Tritrichomonas</taxon>
    </lineage>
</organism>
<dbReference type="Proteomes" id="UP001470230">
    <property type="component" value="Unassembled WGS sequence"/>
</dbReference>
<evidence type="ECO:0000313" key="2">
    <source>
        <dbReference type="EMBL" id="KAK8891569.1"/>
    </source>
</evidence>
<gene>
    <name evidence="2" type="ORF">M9Y10_028782</name>
</gene>
<comment type="caution">
    <text evidence="2">The sequence shown here is derived from an EMBL/GenBank/DDBJ whole genome shotgun (WGS) entry which is preliminary data.</text>
</comment>
<keyword evidence="1" id="KW-0812">Transmembrane</keyword>
<keyword evidence="3" id="KW-1185">Reference proteome</keyword>
<evidence type="ECO:0000256" key="1">
    <source>
        <dbReference type="SAM" id="Phobius"/>
    </source>
</evidence>
<feature type="transmembrane region" description="Helical" evidence="1">
    <location>
        <begin position="87"/>
        <end position="110"/>
    </location>
</feature>
<name>A0ABR2KKB8_9EUKA</name>
<proteinExistence type="predicted"/>
<keyword evidence="1" id="KW-1133">Transmembrane helix</keyword>
<protein>
    <submittedName>
        <fullName evidence="2">Uncharacterized protein</fullName>
    </submittedName>
</protein>
<accession>A0ABR2KKB8</accession>
<sequence>MSFLLVPYKLNITGVTSTFVLQCRSTLKSFISKRCPIVEDILIIRQLFTNEVSPKQMIIISVLEILSLLQLHININNFPYFMSFMTNIYAIWLASYEIFYDFSIICYFFCLTPQEREDQIEEFKNKNAKNIDHESCNYCSFFNDPNDEQLDEWDKQIHSNDLKEYNNNLSMLNAFDDSNKVKKWKKQKKNAHEKKIKYRNI</sequence>